<dbReference type="InterPro" id="IPR027417">
    <property type="entry name" value="P-loop_NTPase"/>
</dbReference>
<dbReference type="Gene3D" id="1.25.40.10">
    <property type="entry name" value="Tetratricopeptide repeat domain"/>
    <property type="match status" value="3"/>
</dbReference>
<feature type="repeat" description="TPR" evidence="3">
    <location>
        <begin position="739"/>
        <end position="772"/>
    </location>
</feature>
<sequence length="1135" mass="127534">MPTCNIFVSSPGDVVLERALTARVIERLRKIFGHRSELNVLLWEEQPLEARESFQPQLPDPATVDLFILILWQRTGTLLPESALPATFAGPLTGTEYEFIAARKAQQTSGKPAVMVYRRTDKAGENASPVNAFFNRHFTDNQQRLSNAYHQYKTIGEFECLLEKHLHRWLDNFLPTPTETEMINARAWYSGNPFQGLKAFRFEHANVFCGRDDAIAEALEKLKYKAVMHQPFLLIVGMSGSGKSSLARAGILPALYNPDLLPGSGTVLRGVMRPADIEGDPFRALVSALAANSAQQLVPTEQINATATLARNDKMAFLEQIRHALEAHHASSTLVILIDQLEELYTSAAISVTQQKHFAELVAALVEELDIFVIATLRSDCYHHLCATPEFLRLKQHGGQYDLSPPSLYNIRQMITTPAIAAHLHFEEGEKGQPPLDEVIADRAAQYPESLPLLEFTLTQLYDMRTPGGMLTFKHYALLGGIEGAIASHAETIFRGLGKAVQKRFAQVFNQLTSCDPNGRYLRKWAVCEQLQSDAKARQLVEAFLRARLLVSERNPDDIEIITLAHESLYIHWPRLARWLQVNRSLLNVRDQLSDQVTRWIKANREPALLLNAGKPLDDGKALLKSELTLTTDQENYIKASERRARRAQALRYAAIGALIATTLYATSASFSARKSQQTAERSLAKSQDLIEFLIGDLHTELDKLGRLDVMQSVGEKALNYFAELEETQTSDTGLLNRTKALYQIGSVYMDSAQYDKATQAFEQSLAQARKLTTQSPDKFDYIYEQAQAEFWLGYAHWVANELDKAERQFLAYRKAALRLRDLAPSDTAAMMEVAYANSNLGTLADSRGNIDGAIAYFLKAAEVTVQVVSMAPENLDAIATLADVYSWLGSAHQKQLKLTQALSFYRSEKQLFEQIARLENSYRARINVVLANNRLAKVQVYSGNIDSAVAIYQAQKNTVEELVRHDQENTRWREILASIHAFLGEAYLLGNQLTLAEQSFDDSFSIDARQPEQGGNYWTATFYHRHYWYWRLLKAQGKDSKAQSFEKTLLSANEPAARLWRFRVGSALKLPNVDVPDNLLGPGALIALYEKALSEKNHKQLEKLVSKTPELIWQYPELAALQTDIQTVLALNSL</sequence>
<evidence type="ECO:0000313" key="6">
    <source>
        <dbReference type="Proteomes" id="UP000304912"/>
    </source>
</evidence>
<dbReference type="OrthoDB" id="9782895at2"/>
<dbReference type="EMBL" id="CP039852">
    <property type="protein sequence ID" value="QCZ94058.1"/>
    <property type="molecule type" value="Genomic_DNA"/>
</dbReference>
<evidence type="ECO:0000256" key="3">
    <source>
        <dbReference type="PROSITE-ProRule" id="PRU00339"/>
    </source>
</evidence>
<dbReference type="InterPro" id="IPR049052">
    <property type="entry name" value="nSTAND1"/>
</dbReference>
<keyword evidence="6" id="KW-1185">Reference proteome</keyword>
<feature type="domain" description="Novel STAND NTPase 1" evidence="4">
    <location>
        <begin position="193"/>
        <end position="607"/>
    </location>
</feature>
<dbReference type="InterPro" id="IPR011990">
    <property type="entry name" value="TPR-like_helical_dom_sf"/>
</dbReference>
<name>A0A5B7YEP7_9ALTE</name>
<keyword evidence="1" id="KW-0677">Repeat</keyword>
<evidence type="ECO:0000256" key="1">
    <source>
        <dbReference type="ARBA" id="ARBA00022737"/>
    </source>
</evidence>
<dbReference type="PANTHER" id="PTHR45641:SF19">
    <property type="entry name" value="NEPHROCYSTIN-3"/>
    <property type="match status" value="1"/>
</dbReference>
<proteinExistence type="predicted"/>
<evidence type="ECO:0000313" key="5">
    <source>
        <dbReference type="EMBL" id="QCZ94058.1"/>
    </source>
</evidence>
<dbReference type="PROSITE" id="PS50005">
    <property type="entry name" value="TPR"/>
    <property type="match status" value="1"/>
</dbReference>
<keyword evidence="2 3" id="KW-0802">TPR repeat</keyword>
<dbReference type="InterPro" id="IPR019734">
    <property type="entry name" value="TPR_rpt"/>
</dbReference>
<gene>
    <name evidence="5" type="ORF">FBQ74_11480</name>
</gene>
<dbReference type="SUPFAM" id="SSF52540">
    <property type="entry name" value="P-loop containing nucleoside triphosphate hydrolases"/>
    <property type="match status" value="1"/>
</dbReference>
<dbReference type="SMART" id="SM00028">
    <property type="entry name" value="TPR"/>
    <property type="match status" value="5"/>
</dbReference>
<dbReference type="Pfam" id="PF13181">
    <property type="entry name" value="TPR_8"/>
    <property type="match status" value="1"/>
</dbReference>
<evidence type="ECO:0000256" key="2">
    <source>
        <dbReference type="ARBA" id="ARBA00022803"/>
    </source>
</evidence>
<dbReference type="Gene3D" id="3.40.50.300">
    <property type="entry name" value="P-loop containing nucleotide triphosphate hydrolases"/>
    <property type="match status" value="1"/>
</dbReference>
<evidence type="ECO:0000259" key="4">
    <source>
        <dbReference type="Pfam" id="PF20703"/>
    </source>
</evidence>
<dbReference type="PANTHER" id="PTHR45641">
    <property type="entry name" value="TETRATRICOPEPTIDE REPEAT PROTEIN (AFU_ORTHOLOGUE AFUA_6G03870)"/>
    <property type="match status" value="1"/>
</dbReference>
<accession>A0A5B7YEP7</accession>
<dbReference type="Proteomes" id="UP000304912">
    <property type="component" value="Chromosome"/>
</dbReference>
<dbReference type="Pfam" id="PF20703">
    <property type="entry name" value="nSTAND1"/>
    <property type="match status" value="1"/>
</dbReference>
<dbReference type="AlphaFoldDB" id="A0A5B7YEP7"/>
<dbReference type="KEGG" id="salk:FBQ74_11480"/>
<organism evidence="5 6">
    <name type="scientific">Salinimonas iocasae</name>
    <dbReference type="NCBI Taxonomy" id="2572577"/>
    <lineage>
        <taxon>Bacteria</taxon>
        <taxon>Pseudomonadati</taxon>
        <taxon>Pseudomonadota</taxon>
        <taxon>Gammaproteobacteria</taxon>
        <taxon>Alteromonadales</taxon>
        <taxon>Alteromonadaceae</taxon>
        <taxon>Alteromonas/Salinimonas group</taxon>
        <taxon>Salinimonas</taxon>
    </lineage>
</organism>
<protein>
    <submittedName>
        <fullName evidence="5">Tetratricopeptide repeat protein</fullName>
    </submittedName>
</protein>
<dbReference type="SUPFAM" id="SSF48452">
    <property type="entry name" value="TPR-like"/>
    <property type="match status" value="2"/>
</dbReference>
<reference evidence="5 6" key="1">
    <citation type="submission" date="2019-04" db="EMBL/GenBank/DDBJ databases">
        <title>Salinimonas iocasae sp. nov., a halophilic bacterium isolated from the outer tube casing of tubeworms in Okinawa Trough.</title>
        <authorList>
            <person name="Zhang H."/>
            <person name="Wang H."/>
            <person name="Li C."/>
        </authorList>
    </citation>
    <scope>NUCLEOTIDE SEQUENCE [LARGE SCALE GENOMIC DNA]</scope>
    <source>
        <strain evidence="5 6">KX18D6</strain>
    </source>
</reference>